<proteinExistence type="predicted"/>
<evidence type="ECO:0000313" key="2">
    <source>
        <dbReference type="Proteomes" id="UP001159363"/>
    </source>
</evidence>
<dbReference type="Proteomes" id="UP001159363">
    <property type="component" value="Chromosome 10"/>
</dbReference>
<dbReference type="EMBL" id="JARBHB010000011">
    <property type="protein sequence ID" value="KAJ8873345.1"/>
    <property type="molecule type" value="Genomic_DNA"/>
</dbReference>
<dbReference type="PANTHER" id="PTHR10773:SF19">
    <property type="match status" value="1"/>
</dbReference>
<gene>
    <name evidence="1" type="ORF">PR048_026979</name>
</gene>
<evidence type="ECO:0000313" key="1">
    <source>
        <dbReference type="EMBL" id="KAJ8873345.1"/>
    </source>
</evidence>
<sequence>MYFGVTICFGNTFEDSRFGMICICKKFEDNKDGILFVIEQGTKTYRQFKRHKDTVLHEETGHVTSHEAIQSTDELTQQVVHNNVGEAAVRHRNKRKGSEEWKRNIRKKRINLGQEYMKTTGEIESAKSHPNNPCSNCALKSTEKMSEDDREELHTEFWKLGDKKKARVALDKCVRAPNNMPSPEERDMHTPHNKSKPESVFHMEAHIVSFPLVPAHWCRKDTKLVNTESTLNKENMYQLNVEYCAETQIKQLSKYAATITANFDLQAVLYCPLEHSKPVFYKRKFVVYNFTVYEVAKKQGHCFLWDESNVKRGANEIATCLQKFISNLPPTCKTLILYTDCCPGQNRNDIVAKSPNT</sequence>
<dbReference type="PANTHER" id="PTHR10773">
    <property type="entry name" value="DNA-DIRECTED RNA POLYMERASES I, II, AND III SUBUNIT RPABC2"/>
    <property type="match status" value="1"/>
</dbReference>
<accession>A0ABQ9GMT0</accession>
<organism evidence="1 2">
    <name type="scientific">Dryococelus australis</name>
    <dbReference type="NCBI Taxonomy" id="614101"/>
    <lineage>
        <taxon>Eukaryota</taxon>
        <taxon>Metazoa</taxon>
        <taxon>Ecdysozoa</taxon>
        <taxon>Arthropoda</taxon>
        <taxon>Hexapoda</taxon>
        <taxon>Insecta</taxon>
        <taxon>Pterygota</taxon>
        <taxon>Neoptera</taxon>
        <taxon>Polyneoptera</taxon>
        <taxon>Phasmatodea</taxon>
        <taxon>Verophasmatodea</taxon>
        <taxon>Anareolatae</taxon>
        <taxon>Phasmatidae</taxon>
        <taxon>Eurycanthinae</taxon>
        <taxon>Dryococelus</taxon>
    </lineage>
</organism>
<protein>
    <submittedName>
        <fullName evidence="1">Uncharacterized protein</fullName>
    </submittedName>
</protein>
<name>A0ABQ9GMT0_9NEOP</name>
<reference evidence="1 2" key="1">
    <citation type="submission" date="2023-02" db="EMBL/GenBank/DDBJ databases">
        <title>LHISI_Scaffold_Assembly.</title>
        <authorList>
            <person name="Stuart O.P."/>
            <person name="Cleave R."/>
            <person name="Magrath M.J.L."/>
            <person name="Mikheyev A.S."/>
        </authorList>
    </citation>
    <scope>NUCLEOTIDE SEQUENCE [LARGE SCALE GENOMIC DNA]</scope>
    <source>
        <strain evidence="1">Daus_M_001</strain>
        <tissue evidence="1">Leg muscle</tissue>
    </source>
</reference>
<comment type="caution">
    <text evidence="1">The sequence shown here is derived from an EMBL/GenBank/DDBJ whole genome shotgun (WGS) entry which is preliminary data.</text>
</comment>
<keyword evidence="2" id="KW-1185">Reference proteome</keyword>